<evidence type="ECO:0000256" key="1">
    <source>
        <dbReference type="ARBA" id="ARBA00004477"/>
    </source>
</evidence>
<evidence type="ECO:0000256" key="2">
    <source>
        <dbReference type="ARBA" id="ARBA00004922"/>
    </source>
</evidence>
<dbReference type="HOGENOM" id="CLU_035382_3_0_1"/>
<accession>A4S939</accession>
<name>A4S939_OSTLU</name>
<evidence type="ECO:0000256" key="11">
    <source>
        <dbReference type="SAM" id="Phobius"/>
    </source>
</evidence>
<evidence type="ECO:0000256" key="9">
    <source>
        <dbReference type="ARBA" id="ARBA00023136"/>
    </source>
</evidence>
<comment type="pathway">
    <text evidence="2">Protein modification; protein glycosylation.</text>
</comment>
<evidence type="ECO:0000256" key="6">
    <source>
        <dbReference type="ARBA" id="ARBA00022692"/>
    </source>
</evidence>
<evidence type="ECO:0000256" key="3">
    <source>
        <dbReference type="ARBA" id="ARBA00011964"/>
    </source>
</evidence>
<feature type="transmembrane region" description="Helical" evidence="11">
    <location>
        <begin position="21"/>
        <end position="43"/>
    </location>
</feature>
<evidence type="ECO:0000313" key="13">
    <source>
        <dbReference type="Proteomes" id="UP000001568"/>
    </source>
</evidence>
<dbReference type="AlphaFoldDB" id="A4S939"/>
<dbReference type="Pfam" id="PF05208">
    <property type="entry name" value="ALG3"/>
    <property type="match status" value="1"/>
</dbReference>
<keyword evidence="13" id="KW-1185">Reference proteome</keyword>
<evidence type="ECO:0000313" key="12">
    <source>
        <dbReference type="EMBL" id="ABP00161.1"/>
    </source>
</evidence>
<evidence type="ECO:0000256" key="5">
    <source>
        <dbReference type="ARBA" id="ARBA00022679"/>
    </source>
</evidence>
<feature type="transmembrane region" description="Helical" evidence="11">
    <location>
        <begin position="274"/>
        <end position="291"/>
    </location>
</feature>
<keyword evidence="6 11" id="KW-0812">Transmembrane</keyword>
<evidence type="ECO:0000256" key="8">
    <source>
        <dbReference type="ARBA" id="ARBA00022989"/>
    </source>
</evidence>
<dbReference type="GeneID" id="5005896"/>
<evidence type="ECO:0000256" key="10">
    <source>
        <dbReference type="ARBA" id="ARBA00049506"/>
    </source>
</evidence>
<reference evidence="12 13" key="1">
    <citation type="journal article" date="2007" name="Proc. Natl. Acad. Sci. U.S.A.">
        <title>The tiny eukaryote Ostreococcus provides genomic insights into the paradox of plankton speciation.</title>
        <authorList>
            <person name="Palenik B."/>
            <person name="Grimwood J."/>
            <person name="Aerts A."/>
            <person name="Rouze P."/>
            <person name="Salamov A."/>
            <person name="Putnam N."/>
            <person name="Dupont C."/>
            <person name="Jorgensen R."/>
            <person name="Derelle E."/>
            <person name="Rombauts S."/>
            <person name="Zhou K."/>
            <person name="Otillar R."/>
            <person name="Merchant S.S."/>
            <person name="Podell S."/>
            <person name="Gaasterland T."/>
            <person name="Napoli C."/>
            <person name="Gendler K."/>
            <person name="Manuell A."/>
            <person name="Tai V."/>
            <person name="Vallon O."/>
            <person name="Piganeau G."/>
            <person name="Jancek S."/>
            <person name="Heijde M."/>
            <person name="Jabbari K."/>
            <person name="Bowler C."/>
            <person name="Lohr M."/>
            <person name="Robbens S."/>
            <person name="Werner G."/>
            <person name="Dubchak I."/>
            <person name="Pazour G.J."/>
            <person name="Ren Q."/>
            <person name="Paulsen I."/>
            <person name="Delwiche C."/>
            <person name="Schmutz J."/>
            <person name="Rokhsar D."/>
            <person name="Van de Peer Y."/>
            <person name="Moreau H."/>
            <person name="Grigoriev I.V."/>
        </authorList>
    </citation>
    <scope>NUCLEOTIDE SEQUENCE [LARGE SCALE GENOMIC DNA]</scope>
    <source>
        <strain evidence="12 13">CCE9901</strain>
    </source>
</reference>
<keyword evidence="9 11" id="KW-0472">Membrane</keyword>
<dbReference type="InterPro" id="IPR007873">
    <property type="entry name" value="Glycosyltransferase_ALG3"/>
</dbReference>
<comment type="catalytic activity">
    <reaction evidence="10">
        <text>an alpha-D-Man-(1-&gt;2)-alpha-D-Man-(1-&gt;2)-alpha-D-Man-(1-&gt;3)-[alpha-D-Man-(1-&gt;6)]-beta-D-Man-(1-&gt;4)-beta-D-GlcNAc-(1-&gt;4)-alpha-D-GlcNAc-diphospho-di-trans,poly-cis-dolichol + a di-trans,poly-cis-dolichyl beta-D-mannosyl phosphate = an alpha-D-Man-(1-&gt;2)-alpha-D-Man-(1-&gt;2)-alpha-D-Man-(1-&gt;3)-[alpha-D-Man-(1-&gt;3)-alpha-D-Man-(1-&gt;6)]-beta-D-Man-(1-&gt;4)-beta-D-GlcNAc-(1-&gt;4)-alpha-D-GlcNAc-diphospho-di-trans,poly-cis-dolichol + a di-trans,poly-cis-dolichyl phosphate + H(+)</text>
        <dbReference type="Rhea" id="RHEA:29527"/>
        <dbReference type="Rhea" id="RHEA-COMP:19498"/>
        <dbReference type="Rhea" id="RHEA-COMP:19501"/>
        <dbReference type="Rhea" id="RHEA-COMP:19516"/>
        <dbReference type="Rhea" id="RHEA-COMP:19517"/>
        <dbReference type="ChEBI" id="CHEBI:15378"/>
        <dbReference type="ChEBI" id="CHEBI:57683"/>
        <dbReference type="ChEBI" id="CHEBI:58211"/>
        <dbReference type="ChEBI" id="CHEBI:132515"/>
        <dbReference type="ChEBI" id="CHEBI:132516"/>
        <dbReference type="EC" id="2.4.1.258"/>
    </reaction>
    <physiologicalReaction direction="left-to-right" evidence="10">
        <dbReference type="Rhea" id="RHEA:29528"/>
    </physiologicalReaction>
</comment>
<keyword evidence="7" id="KW-0256">Endoplasmic reticulum</keyword>
<evidence type="ECO:0000256" key="4">
    <source>
        <dbReference type="ARBA" id="ARBA00022676"/>
    </source>
</evidence>
<dbReference type="RefSeq" id="XP_001421867.1">
    <property type="nucleotide sequence ID" value="XM_001421830.1"/>
</dbReference>
<dbReference type="CAZy" id="GT58">
    <property type="family name" value="Glycosyltransferase Family 58"/>
</dbReference>
<dbReference type="PANTHER" id="PTHR12646">
    <property type="entry name" value="NOT56 - RELATED"/>
    <property type="match status" value="1"/>
</dbReference>
<dbReference type="EMBL" id="CP000596">
    <property type="protein sequence ID" value="ABP00161.1"/>
    <property type="molecule type" value="Genomic_DNA"/>
</dbReference>
<dbReference type="KEGG" id="olu:OSTLU_47741"/>
<dbReference type="OMA" id="PERYGIH"/>
<dbReference type="PANTHER" id="PTHR12646:SF0">
    <property type="entry name" value="DOL-P-MAN:MAN(5)GLCNAC(2)-PP-DOL ALPHA-1,3-MANNOSYLTRANSFERASE"/>
    <property type="match status" value="1"/>
</dbReference>
<keyword evidence="8 11" id="KW-1133">Transmembrane helix</keyword>
<keyword evidence="5" id="KW-0808">Transferase</keyword>
<dbReference type="EC" id="2.4.1.258" evidence="3"/>
<dbReference type="GO" id="GO:0005789">
    <property type="term" value="C:endoplasmic reticulum membrane"/>
    <property type="evidence" value="ECO:0007669"/>
    <property type="project" value="UniProtKB-SubCell"/>
</dbReference>
<sequence>MSIRAVLASLNDPRDRRCVRIVCVALIAFELALCAVIIAKVAYTEIDWIAYMEEVHGYARGERDYTKLKGGTGPLVYPAGFVYAYKALYDLVGGLERGTSARGVATAQVVFALVYAAHQALVFSMYAMCEIIPPWAYALLCLSKRVHSIFVLRMFNDGVAMALAYGATTLFQRKRWIAGSVVFSLGVSVKMNVLLMLPGLLVLLVGGTSAGTAIGAVAAIVGTQIALGAPFLATYPREYLSRAFELGRVFTHKWSVNFKFVSEDIFVSKSFAKYLLLAHLVCLFVFAHRRWCAREGGFFFNFVRDFFKRLLLRNVDGVQSTFTPAHVALVLAQSNLIGIVFARSLHYQFYSWYFHTIPLLLWSNPRVPVGAKLAIMGAIEWCWNVYPSTPTSSKIFVVIHLGVLAVAYAAPTASRRGKQKSA</sequence>
<dbReference type="GO" id="GO:0052925">
    <property type="term" value="F:dol-P-Man:Man(5)GlcNAc(2)-PP-Dol alpha-1,3-mannosyltransferase activity"/>
    <property type="evidence" value="ECO:0007669"/>
    <property type="project" value="UniProtKB-EC"/>
</dbReference>
<gene>
    <name evidence="12" type="ORF">OSTLU_47741</name>
</gene>
<dbReference type="eggNOG" id="KOG2762">
    <property type="taxonomic scope" value="Eukaryota"/>
</dbReference>
<dbReference type="Gramene" id="ABP00161">
    <property type="protein sequence ID" value="ABP00161"/>
    <property type="gene ID" value="OSTLU_47741"/>
</dbReference>
<dbReference type="OrthoDB" id="20028at2759"/>
<feature type="transmembrane region" description="Helical" evidence="11">
    <location>
        <begin position="210"/>
        <end position="233"/>
    </location>
</feature>
<comment type="subcellular location">
    <subcellularLocation>
        <location evidence="1">Endoplasmic reticulum membrane</location>
        <topology evidence="1">Multi-pass membrane protein</topology>
    </subcellularLocation>
</comment>
<organism evidence="12 13">
    <name type="scientific">Ostreococcus lucimarinus (strain CCE9901)</name>
    <dbReference type="NCBI Taxonomy" id="436017"/>
    <lineage>
        <taxon>Eukaryota</taxon>
        <taxon>Viridiplantae</taxon>
        <taxon>Chlorophyta</taxon>
        <taxon>Mamiellophyceae</taxon>
        <taxon>Mamiellales</taxon>
        <taxon>Bathycoccaceae</taxon>
        <taxon>Ostreococcus</taxon>
    </lineage>
</organism>
<protein>
    <recommendedName>
        <fullName evidence="3">dolichyl-P-Man:Man5GlcNAc2-PP-dolichol alpha-1,3-mannosyltransferase</fullName>
        <ecNumber evidence="3">2.4.1.258</ecNumber>
    </recommendedName>
</protein>
<evidence type="ECO:0000256" key="7">
    <source>
        <dbReference type="ARBA" id="ARBA00022824"/>
    </source>
</evidence>
<keyword evidence="4" id="KW-0328">Glycosyltransferase</keyword>
<dbReference type="STRING" id="436017.A4S939"/>
<dbReference type="Proteomes" id="UP000001568">
    <property type="component" value="Chromosome 16"/>
</dbReference>
<proteinExistence type="predicted"/>
<feature type="transmembrane region" description="Helical" evidence="11">
    <location>
        <begin position="176"/>
        <end position="204"/>
    </location>
</feature>